<dbReference type="OrthoDB" id="270167at2759"/>
<dbReference type="Pfam" id="PF00581">
    <property type="entry name" value="Rhodanese"/>
    <property type="match status" value="1"/>
</dbReference>
<dbReference type="PROSITE" id="PS50206">
    <property type="entry name" value="RHODANESE_3"/>
    <property type="match status" value="2"/>
</dbReference>
<keyword evidence="6" id="KW-1185">Reference proteome</keyword>
<dbReference type="InterPro" id="IPR001763">
    <property type="entry name" value="Rhodanese-like_dom"/>
</dbReference>
<dbReference type="FunFam" id="3.40.250.10:FF:000033">
    <property type="entry name" value="Thiosulfate sulfurtransferase TUM1"/>
    <property type="match status" value="1"/>
</dbReference>
<organism evidence="5 6">
    <name type="scientific">Elaphomyces granulatus</name>
    <dbReference type="NCBI Taxonomy" id="519963"/>
    <lineage>
        <taxon>Eukaryota</taxon>
        <taxon>Fungi</taxon>
        <taxon>Dikarya</taxon>
        <taxon>Ascomycota</taxon>
        <taxon>Pezizomycotina</taxon>
        <taxon>Eurotiomycetes</taxon>
        <taxon>Eurotiomycetidae</taxon>
        <taxon>Eurotiales</taxon>
        <taxon>Elaphomycetaceae</taxon>
        <taxon>Elaphomyces</taxon>
    </lineage>
</organism>
<dbReference type="SUPFAM" id="SSF52821">
    <property type="entry name" value="Rhodanese/Cell cycle control phosphatase"/>
    <property type="match status" value="2"/>
</dbReference>
<dbReference type="InterPro" id="IPR036873">
    <property type="entry name" value="Rhodanese-like_dom_sf"/>
</dbReference>
<dbReference type="CDD" id="cd01449">
    <property type="entry name" value="TST_Repeat_2"/>
    <property type="match status" value="1"/>
</dbReference>
<evidence type="ECO:0000256" key="1">
    <source>
        <dbReference type="ARBA" id="ARBA00022679"/>
    </source>
</evidence>
<comment type="caution">
    <text evidence="5">The sequence shown here is derived from an EMBL/GenBank/DDBJ whole genome shotgun (WGS) entry which is preliminary data.</text>
</comment>
<dbReference type="PANTHER" id="PTHR11364">
    <property type="entry name" value="THIOSULFATE SULFERTANSFERASE"/>
    <property type="match status" value="1"/>
</dbReference>
<evidence type="ECO:0000259" key="4">
    <source>
        <dbReference type="PROSITE" id="PS50206"/>
    </source>
</evidence>
<feature type="domain" description="Rhodanese" evidence="4">
    <location>
        <begin position="80"/>
        <end position="174"/>
    </location>
</feature>
<dbReference type="GO" id="GO:0005739">
    <property type="term" value="C:mitochondrion"/>
    <property type="evidence" value="ECO:0007669"/>
    <property type="project" value="TreeGrafter"/>
</dbReference>
<dbReference type="CDD" id="cd01448">
    <property type="entry name" value="TST_Repeat_1"/>
    <property type="match status" value="1"/>
</dbReference>
<keyword evidence="1" id="KW-0808">Transferase</keyword>
<evidence type="ECO:0000256" key="3">
    <source>
        <dbReference type="SAM" id="MobiDB-lite"/>
    </source>
</evidence>
<accession>A0A232LYG3</accession>
<keyword evidence="2" id="KW-0677">Repeat</keyword>
<evidence type="ECO:0000313" key="5">
    <source>
        <dbReference type="EMBL" id="OXV08857.1"/>
    </source>
</evidence>
<dbReference type="Proteomes" id="UP000243515">
    <property type="component" value="Unassembled WGS sequence"/>
</dbReference>
<reference evidence="5 6" key="1">
    <citation type="journal article" date="2015" name="Environ. Microbiol.">
        <title>Metagenome sequence of Elaphomyces granulatus from sporocarp tissue reveals Ascomycota ectomycorrhizal fingerprints of genome expansion and a Proteobacteria-rich microbiome.</title>
        <authorList>
            <person name="Quandt C.A."/>
            <person name="Kohler A."/>
            <person name="Hesse C.N."/>
            <person name="Sharpton T.J."/>
            <person name="Martin F."/>
            <person name="Spatafora J.W."/>
        </authorList>
    </citation>
    <scope>NUCLEOTIDE SEQUENCE [LARGE SCALE GENOMIC DNA]</scope>
    <source>
        <strain evidence="5 6">OSC145934</strain>
    </source>
</reference>
<evidence type="ECO:0000313" key="6">
    <source>
        <dbReference type="Proteomes" id="UP000243515"/>
    </source>
</evidence>
<feature type="region of interest" description="Disordered" evidence="3">
    <location>
        <begin position="224"/>
        <end position="243"/>
    </location>
</feature>
<feature type="domain" description="Rhodanese" evidence="4">
    <location>
        <begin position="212"/>
        <end position="330"/>
    </location>
</feature>
<name>A0A232LYG3_9EURO</name>
<dbReference type="PANTHER" id="PTHR11364:SF27">
    <property type="entry name" value="SULFURTRANSFERASE"/>
    <property type="match status" value="1"/>
</dbReference>
<evidence type="ECO:0000256" key="2">
    <source>
        <dbReference type="ARBA" id="ARBA00022737"/>
    </source>
</evidence>
<sequence length="336" mass="37478">MSLTALRTSFRSLVSPHRLPGQPQCRQISFSSYLVTPNELNNALKKNPLTKISTSPRVVPLCAAWFMPNDPEGRTGLEVFRKGRIPEARFFDLDAVKDDDSPYPHMLPTCERFAEAMSELGIRRDDEVVVYDTEELGIFSAPRVGWTLKVFGHPNVHILNNFRLWVRGGYPVESGFLGPIEKTKYPIPIFDTNLVAHFLQMKDIAKDGLKNGVPEIEVLDARSHSRWAGTEQEPRPGLSSGHIPGSKSLPLQELLDPETKAFLPATELRRVFEQKGINPSKPIVSSCGTGVTASIIDTALTVAEYGQPQNRKVYDGSWTEWAQRVTPDSGLIQKKT</sequence>
<proteinExistence type="predicted"/>
<dbReference type="SMART" id="SM00450">
    <property type="entry name" value="RHOD"/>
    <property type="match status" value="2"/>
</dbReference>
<dbReference type="Gene3D" id="3.40.250.10">
    <property type="entry name" value="Rhodanese-like domain"/>
    <property type="match status" value="2"/>
</dbReference>
<gene>
    <name evidence="5" type="ORF">Egran_03380</name>
</gene>
<dbReference type="GO" id="GO:0004792">
    <property type="term" value="F:thiosulfate-cyanide sulfurtransferase activity"/>
    <property type="evidence" value="ECO:0007669"/>
    <property type="project" value="EnsemblFungi"/>
</dbReference>
<dbReference type="FunFam" id="3.40.250.10:FF:000001">
    <property type="entry name" value="Sulfurtransferase"/>
    <property type="match status" value="1"/>
</dbReference>
<dbReference type="GO" id="GO:0002143">
    <property type="term" value="P:tRNA wobble position uridine thiolation"/>
    <property type="evidence" value="ECO:0007669"/>
    <property type="project" value="EnsemblFungi"/>
</dbReference>
<dbReference type="InterPro" id="IPR045078">
    <property type="entry name" value="TST/MPST-like"/>
</dbReference>
<dbReference type="EMBL" id="NPHW01003853">
    <property type="protein sequence ID" value="OXV08857.1"/>
    <property type="molecule type" value="Genomic_DNA"/>
</dbReference>
<dbReference type="AlphaFoldDB" id="A0A232LYG3"/>
<protein>
    <recommendedName>
        <fullName evidence="4">Rhodanese domain-containing protein</fullName>
    </recommendedName>
</protein>